<gene>
    <name evidence="2" type="ORF">UFOPK1591_00449</name>
</gene>
<dbReference type="AlphaFoldDB" id="A0A6J6CZ16"/>
<dbReference type="InterPro" id="IPR022742">
    <property type="entry name" value="Hydrolase_4"/>
</dbReference>
<name>A0A6J6CZ16_9ZZZZ</name>
<evidence type="ECO:0000313" key="2">
    <source>
        <dbReference type="EMBL" id="CAB4556941.1"/>
    </source>
</evidence>
<dbReference type="EMBL" id="CAEZTD010000022">
    <property type="protein sequence ID" value="CAB4556941.1"/>
    <property type="molecule type" value="Genomic_DNA"/>
</dbReference>
<dbReference type="InterPro" id="IPR029058">
    <property type="entry name" value="AB_hydrolase_fold"/>
</dbReference>
<dbReference type="Gene3D" id="3.40.50.1820">
    <property type="entry name" value="alpha/beta hydrolase"/>
    <property type="match status" value="1"/>
</dbReference>
<organism evidence="2">
    <name type="scientific">freshwater metagenome</name>
    <dbReference type="NCBI Taxonomy" id="449393"/>
    <lineage>
        <taxon>unclassified sequences</taxon>
        <taxon>metagenomes</taxon>
        <taxon>ecological metagenomes</taxon>
    </lineage>
</organism>
<dbReference type="SUPFAM" id="SSF53474">
    <property type="entry name" value="alpha/beta-Hydrolases"/>
    <property type="match status" value="1"/>
</dbReference>
<reference evidence="2" key="1">
    <citation type="submission" date="2020-05" db="EMBL/GenBank/DDBJ databases">
        <authorList>
            <person name="Chiriac C."/>
            <person name="Salcher M."/>
            <person name="Ghai R."/>
            <person name="Kavagutti S V."/>
        </authorList>
    </citation>
    <scope>NUCLEOTIDE SEQUENCE</scope>
</reference>
<dbReference type="PANTHER" id="PTHR11614">
    <property type="entry name" value="PHOSPHOLIPASE-RELATED"/>
    <property type="match status" value="1"/>
</dbReference>
<feature type="domain" description="Serine aminopeptidase S33" evidence="1">
    <location>
        <begin position="21"/>
        <end position="260"/>
    </location>
</feature>
<sequence length="278" mass="30289">MTTFLDEHGVRITYDVYPAKTPKGVILLVHGLGDHSHRYAKPIAAFVSAGFTVYAPDMRGHGRTGLEQWGGDHSQLGHLGPGGLRAAIANLRQLTNIIREESPKLPIFFLGHSMGSLQGQILINTDAQRYAGVILSGTAYRRPGYMNAGDLNKRFAIPGGNGYEWLSRDAKVAADFDKDPLAFTADTLKLFGVIDGLRLFGTPSKTMARVPLLIYCGSDDSLGGEKSVLKLGEAYINAGQDDVTVTVYPGGRHEMFNETNKEEVFDDVISWISERTSS</sequence>
<dbReference type="InterPro" id="IPR051044">
    <property type="entry name" value="MAG_DAG_Lipase"/>
</dbReference>
<dbReference type="Pfam" id="PF12146">
    <property type="entry name" value="Hydrolase_4"/>
    <property type="match status" value="1"/>
</dbReference>
<protein>
    <submittedName>
        <fullName evidence="2">Unannotated protein</fullName>
    </submittedName>
</protein>
<accession>A0A6J6CZ16</accession>
<proteinExistence type="predicted"/>
<evidence type="ECO:0000259" key="1">
    <source>
        <dbReference type="Pfam" id="PF12146"/>
    </source>
</evidence>